<keyword evidence="1" id="KW-0472">Membrane</keyword>
<accession>A0A6A1VUX9</accession>
<evidence type="ECO:0000256" key="1">
    <source>
        <dbReference type="SAM" id="Phobius"/>
    </source>
</evidence>
<comment type="caution">
    <text evidence="2">The sequence shown here is derived from an EMBL/GenBank/DDBJ whole genome shotgun (WGS) entry which is preliminary data.</text>
</comment>
<dbReference type="OrthoDB" id="1087988at2759"/>
<proteinExistence type="predicted"/>
<keyword evidence="1" id="KW-0812">Transmembrane</keyword>
<dbReference type="Proteomes" id="UP000516437">
    <property type="component" value="Chromosome 4"/>
</dbReference>
<sequence length="214" mass="23832">MDCDLVSEALKDFCSSSQSHKKIQLKEWSMVVIRDSPSPGDCSIFPPINHENLRIPSHPCQEQQNLLSPSSSSSSSLASFSVSSSSPSLSTLSGPPSPSPLDSRVKEAGEVKSWIEIGLEVLRCKVSAVVSSFRNYDAAKPRRFWSFGAAATAVVLWMLFIRARRRQRGAESRDRLMQVIKEKDEKITQLLHQIAQMNQLLVERHRGLTPKLAN</sequence>
<feature type="transmembrane region" description="Helical" evidence="1">
    <location>
        <begin position="144"/>
        <end position="163"/>
    </location>
</feature>
<name>A0A6A1VUX9_9ROSI</name>
<keyword evidence="1" id="KW-1133">Transmembrane helix</keyword>
<organism evidence="2 3">
    <name type="scientific">Morella rubra</name>
    <name type="common">Chinese bayberry</name>
    <dbReference type="NCBI Taxonomy" id="262757"/>
    <lineage>
        <taxon>Eukaryota</taxon>
        <taxon>Viridiplantae</taxon>
        <taxon>Streptophyta</taxon>
        <taxon>Embryophyta</taxon>
        <taxon>Tracheophyta</taxon>
        <taxon>Spermatophyta</taxon>
        <taxon>Magnoliopsida</taxon>
        <taxon>eudicotyledons</taxon>
        <taxon>Gunneridae</taxon>
        <taxon>Pentapetalae</taxon>
        <taxon>rosids</taxon>
        <taxon>fabids</taxon>
        <taxon>Fagales</taxon>
        <taxon>Myricaceae</taxon>
        <taxon>Morella</taxon>
    </lineage>
</organism>
<evidence type="ECO:0000313" key="3">
    <source>
        <dbReference type="Proteomes" id="UP000516437"/>
    </source>
</evidence>
<evidence type="ECO:0000313" key="2">
    <source>
        <dbReference type="EMBL" id="KAB1216762.1"/>
    </source>
</evidence>
<keyword evidence="3" id="KW-1185">Reference proteome</keyword>
<gene>
    <name evidence="2" type="ORF">CJ030_MR4G020664</name>
</gene>
<dbReference type="PANTHER" id="PTHR37206">
    <property type="entry name" value="TRANSMEMBRANE PROTEIN"/>
    <property type="match status" value="1"/>
</dbReference>
<dbReference type="PANTHER" id="PTHR37206:SF1">
    <property type="entry name" value="TRANSMEMBRANE PROTEIN"/>
    <property type="match status" value="1"/>
</dbReference>
<evidence type="ECO:0008006" key="4">
    <source>
        <dbReference type="Google" id="ProtNLM"/>
    </source>
</evidence>
<dbReference type="EMBL" id="RXIC02000022">
    <property type="protein sequence ID" value="KAB1216762.1"/>
    <property type="molecule type" value="Genomic_DNA"/>
</dbReference>
<protein>
    <recommendedName>
        <fullName evidence="4">Transmembrane protein</fullName>
    </recommendedName>
</protein>
<dbReference type="AlphaFoldDB" id="A0A6A1VUX9"/>
<reference evidence="2 3" key="1">
    <citation type="journal article" date="2019" name="Plant Biotechnol. J.">
        <title>The red bayberry genome and genetic basis of sex determination.</title>
        <authorList>
            <person name="Jia H.M."/>
            <person name="Jia H.J."/>
            <person name="Cai Q.L."/>
            <person name="Wang Y."/>
            <person name="Zhao H.B."/>
            <person name="Yang W.F."/>
            <person name="Wang G.Y."/>
            <person name="Li Y.H."/>
            <person name="Zhan D.L."/>
            <person name="Shen Y.T."/>
            <person name="Niu Q.F."/>
            <person name="Chang L."/>
            <person name="Qiu J."/>
            <person name="Zhao L."/>
            <person name="Xie H.B."/>
            <person name="Fu W.Y."/>
            <person name="Jin J."/>
            <person name="Li X.W."/>
            <person name="Jiao Y."/>
            <person name="Zhou C.C."/>
            <person name="Tu T."/>
            <person name="Chai C.Y."/>
            <person name="Gao J.L."/>
            <person name="Fan L.J."/>
            <person name="van de Weg E."/>
            <person name="Wang J.Y."/>
            <person name="Gao Z.S."/>
        </authorList>
    </citation>
    <scope>NUCLEOTIDE SEQUENCE [LARGE SCALE GENOMIC DNA]</scope>
    <source>
        <tissue evidence="2">Leaves</tissue>
    </source>
</reference>